<reference evidence="2" key="1">
    <citation type="submission" date="2022-02" db="EMBL/GenBank/DDBJ databases">
        <title>Vibrio sp. nov., a new bacterium isolated from Bohai sea, China.</title>
        <authorList>
            <person name="Yuan Y."/>
        </authorList>
    </citation>
    <scope>NUCLEOTIDE SEQUENCE</scope>
    <source>
        <strain evidence="2">DBSS07</strain>
    </source>
</reference>
<dbReference type="SUPFAM" id="SSF52096">
    <property type="entry name" value="ClpP/crotonase"/>
    <property type="match status" value="1"/>
</dbReference>
<dbReference type="Gene3D" id="3.90.226.10">
    <property type="entry name" value="2-enoyl-CoA Hydratase, Chain A, domain 1"/>
    <property type="match status" value="1"/>
</dbReference>
<evidence type="ECO:0000313" key="2">
    <source>
        <dbReference type="EMBL" id="MCW8336205.1"/>
    </source>
</evidence>
<accession>A0A9X3HTV7</accession>
<protein>
    <recommendedName>
        <fullName evidence="4">Lipoprotein</fullName>
    </recommendedName>
</protein>
<dbReference type="PROSITE" id="PS51257">
    <property type="entry name" value="PROKAR_LIPOPROTEIN"/>
    <property type="match status" value="1"/>
</dbReference>
<organism evidence="2 3">
    <name type="scientific">Vibrio paucivorans</name>
    <dbReference type="NCBI Taxonomy" id="2829489"/>
    <lineage>
        <taxon>Bacteria</taxon>
        <taxon>Pseudomonadati</taxon>
        <taxon>Pseudomonadota</taxon>
        <taxon>Gammaproteobacteria</taxon>
        <taxon>Vibrionales</taxon>
        <taxon>Vibrionaceae</taxon>
        <taxon>Vibrio</taxon>
    </lineage>
</organism>
<feature type="signal peptide" evidence="1">
    <location>
        <begin position="1"/>
        <end position="19"/>
    </location>
</feature>
<comment type="caution">
    <text evidence="2">The sequence shown here is derived from an EMBL/GenBank/DDBJ whole genome shotgun (WGS) entry which is preliminary data.</text>
</comment>
<gene>
    <name evidence="2" type="ORF">MD483_20555</name>
</gene>
<evidence type="ECO:0008006" key="4">
    <source>
        <dbReference type="Google" id="ProtNLM"/>
    </source>
</evidence>
<evidence type="ECO:0000313" key="3">
    <source>
        <dbReference type="Proteomes" id="UP001155586"/>
    </source>
</evidence>
<dbReference type="Proteomes" id="UP001155586">
    <property type="component" value="Unassembled WGS sequence"/>
</dbReference>
<keyword evidence="1" id="KW-0732">Signal</keyword>
<dbReference type="InterPro" id="IPR029045">
    <property type="entry name" value="ClpP/crotonase-like_dom_sf"/>
</dbReference>
<dbReference type="EMBL" id="JAKRRX010000193">
    <property type="protein sequence ID" value="MCW8336205.1"/>
    <property type="molecule type" value="Genomic_DNA"/>
</dbReference>
<keyword evidence="3" id="KW-1185">Reference proteome</keyword>
<name>A0A9X3HTV7_9VIBR</name>
<sequence length="231" mass="25871">MVRASLVVTAALLSGCATTEVWFPEQQKILITGNTLVYDGAITGGAVLEAIRIVRESDQKIDTLRITSPGGDMEAGIEFGYFVKENNWDVVVSKLCFSACANYVLTAGKNVEVKKDSLIGWHGGAKQDDELWKHSVPIDAQEQFFAYLNHLRIKETKFFETIEVDQHITNYGQTKNTSCQNNQTIDGWHYTIDDLHHMGVKNITVQGDKLLTELDYNNEPVHSCLMPSLFN</sequence>
<dbReference type="AlphaFoldDB" id="A0A9X3HTV7"/>
<feature type="chain" id="PRO_5040985250" description="Lipoprotein" evidence="1">
    <location>
        <begin position="20"/>
        <end position="231"/>
    </location>
</feature>
<dbReference type="RefSeq" id="WP_265689278.1">
    <property type="nucleotide sequence ID" value="NZ_JAKRRX010000193.1"/>
</dbReference>
<proteinExistence type="predicted"/>
<evidence type="ECO:0000256" key="1">
    <source>
        <dbReference type="SAM" id="SignalP"/>
    </source>
</evidence>